<feature type="chain" id="PRO_5002566654" description="beta-glucosidase" evidence="13">
    <location>
        <begin position="20"/>
        <end position="235"/>
    </location>
</feature>
<evidence type="ECO:0000256" key="5">
    <source>
        <dbReference type="ARBA" id="ARBA00012744"/>
    </source>
</evidence>
<feature type="signal peptide" evidence="13">
    <location>
        <begin position="1"/>
        <end position="19"/>
    </location>
</feature>
<dbReference type="Gene3D" id="3.20.20.300">
    <property type="entry name" value="Glycoside hydrolase, family 3, N-terminal domain"/>
    <property type="match status" value="1"/>
</dbReference>
<evidence type="ECO:0000256" key="6">
    <source>
        <dbReference type="ARBA" id="ARBA00022525"/>
    </source>
</evidence>
<evidence type="ECO:0000256" key="7">
    <source>
        <dbReference type="ARBA" id="ARBA00022729"/>
    </source>
</evidence>
<dbReference type="InterPro" id="IPR017853">
    <property type="entry name" value="GH"/>
</dbReference>
<name>A0A0G4LQJ0_VERLO</name>
<comment type="subcellular location">
    <subcellularLocation>
        <location evidence="2">Secreted</location>
    </subcellularLocation>
</comment>
<evidence type="ECO:0000256" key="12">
    <source>
        <dbReference type="SAM" id="MobiDB-lite"/>
    </source>
</evidence>
<evidence type="ECO:0000256" key="1">
    <source>
        <dbReference type="ARBA" id="ARBA00000448"/>
    </source>
</evidence>
<keyword evidence="10" id="KW-0326">Glycosidase</keyword>
<comment type="similarity">
    <text evidence="4">Belongs to the glycosyl hydrolase 3 family.</text>
</comment>
<dbReference type="InterPro" id="IPR036962">
    <property type="entry name" value="Glyco_hydro_3_N_sf"/>
</dbReference>
<keyword evidence="8" id="KW-0378">Hydrolase</keyword>
<dbReference type="AlphaFoldDB" id="A0A0G4LQJ0"/>
<comment type="catalytic activity">
    <reaction evidence="1">
        <text>Hydrolysis of terminal, non-reducing beta-D-glucosyl residues with release of beta-D-glucose.</text>
        <dbReference type="EC" id="3.2.1.21"/>
    </reaction>
</comment>
<comment type="pathway">
    <text evidence="3">Glycan metabolism; cellulose degradation.</text>
</comment>
<dbReference type="GO" id="GO:0009251">
    <property type="term" value="P:glucan catabolic process"/>
    <property type="evidence" value="ECO:0007669"/>
    <property type="project" value="TreeGrafter"/>
</dbReference>
<dbReference type="SUPFAM" id="SSF52279">
    <property type="entry name" value="Beta-D-glucan exohydrolase, C-terminal domain"/>
    <property type="match status" value="1"/>
</dbReference>
<evidence type="ECO:0000256" key="9">
    <source>
        <dbReference type="ARBA" id="ARBA00023180"/>
    </source>
</evidence>
<keyword evidence="6" id="KW-0964">Secreted</keyword>
<evidence type="ECO:0000256" key="2">
    <source>
        <dbReference type="ARBA" id="ARBA00004613"/>
    </source>
</evidence>
<dbReference type="Proteomes" id="UP000045706">
    <property type="component" value="Unassembled WGS sequence"/>
</dbReference>
<dbReference type="PRINTS" id="PR00133">
    <property type="entry name" value="GLHYDRLASE3"/>
</dbReference>
<dbReference type="PANTHER" id="PTHR42715">
    <property type="entry name" value="BETA-GLUCOSIDASE"/>
    <property type="match status" value="1"/>
</dbReference>
<protein>
    <recommendedName>
        <fullName evidence="5">beta-glucosidase</fullName>
        <ecNumber evidence="5">3.2.1.21</ecNumber>
    </recommendedName>
</protein>
<sequence>MVNVTRKLAVLGGISVVTALTDGGHFETVPTYPTPESIGTGWEAAFQKATDAVAKLNVTQKVALTTGAAMGLSCNGNINPIEEIGFSGYCLADGPVSVRIADLATVFPAGLTAAATWDRDLIYQRGKALGAEFRGKGAQVHLGSKESDYDFPIVNITGDAARDSAAWQADFTEGQFIDYRHLDAKNITPQYEFGFGLSYTTFEMGSKATFERKCAGISPLPPRTSGTHPGGNPAL</sequence>
<dbReference type="GO" id="GO:0005576">
    <property type="term" value="C:extracellular region"/>
    <property type="evidence" value="ECO:0007669"/>
    <property type="project" value="UniProtKB-SubCell"/>
</dbReference>
<evidence type="ECO:0000256" key="11">
    <source>
        <dbReference type="ARBA" id="ARBA00024983"/>
    </source>
</evidence>
<keyword evidence="7 13" id="KW-0732">Signal</keyword>
<comment type="function">
    <text evidence="11">Beta-glucosidases are one of a number of cellulolytic enzymes involved in the degradation of cellulosic biomass. Catalyzes the last step releasing glucose from the inhibitory cellobiose.</text>
</comment>
<dbReference type="InterPro" id="IPR050288">
    <property type="entry name" value="Cellulose_deg_GH3"/>
</dbReference>
<dbReference type="PANTHER" id="PTHR42715:SF12">
    <property type="entry name" value="BETA-GLUCOSIDASE G-RELATED"/>
    <property type="match status" value="1"/>
</dbReference>
<gene>
    <name evidence="14" type="ORF">BN1723_013218</name>
</gene>
<dbReference type="InterPro" id="IPR001764">
    <property type="entry name" value="Glyco_hydro_3_N"/>
</dbReference>
<evidence type="ECO:0000256" key="3">
    <source>
        <dbReference type="ARBA" id="ARBA00004987"/>
    </source>
</evidence>
<keyword evidence="9" id="KW-0325">Glycoprotein</keyword>
<evidence type="ECO:0000313" key="14">
    <source>
        <dbReference type="EMBL" id="CRK24234.1"/>
    </source>
</evidence>
<dbReference type="EMBL" id="CVQI01015891">
    <property type="protein sequence ID" value="CRK24234.1"/>
    <property type="molecule type" value="Genomic_DNA"/>
</dbReference>
<dbReference type="Gene3D" id="3.40.50.1700">
    <property type="entry name" value="Glycoside hydrolase family 3 C-terminal domain"/>
    <property type="match status" value="1"/>
</dbReference>
<evidence type="ECO:0000256" key="10">
    <source>
        <dbReference type="ARBA" id="ARBA00023295"/>
    </source>
</evidence>
<dbReference type="SUPFAM" id="SSF51445">
    <property type="entry name" value="(Trans)glycosidases"/>
    <property type="match status" value="1"/>
</dbReference>
<evidence type="ECO:0000313" key="15">
    <source>
        <dbReference type="Proteomes" id="UP000045706"/>
    </source>
</evidence>
<dbReference type="GO" id="GO:0008422">
    <property type="term" value="F:beta-glucosidase activity"/>
    <property type="evidence" value="ECO:0007669"/>
    <property type="project" value="UniProtKB-EC"/>
</dbReference>
<reference evidence="15" key="1">
    <citation type="submission" date="2015-05" db="EMBL/GenBank/DDBJ databases">
        <authorList>
            <person name="Fogelqvist Johan"/>
        </authorList>
    </citation>
    <scope>NUCLEOTIDE SEQUENCE [LARGE SCALE GENOMIC DNA]</scope>
</reference>
<organism evidence="14 15">
    <name type="scientific">Verticillium longisporum</name>
    <name type="common">Verticillium dahliae var. longisporum</name>
    <dbReference type="NCBI Taxonomy" id="100787"/>
    <lineage>
        <taxon>Eukaryota</taxon>
        <taxon>Fungi</taxon>
        <taxon>Dikarya</taxon>
        <taxon>Ascomycota</taxon>
        <taxon>Pezizomycotina</taxon>
        <taxon>Sordariomycetes</taxon>
        <taxon>Hypocreomycetidae</taxon>
        <taxon>Glomerellales</taxon>
        <taxon>Plectosphaerellaceae</taxon>
        <taxon>Verticillium</taxon>
    </lineage>
</organism>
<dbReference type="InterPro" id="IPR036881">
    <property type="entry name" value="Glyco_hydro_3_C_sf"/>
</dbReference>
<dbReference type="EC" id="3.2.1.21" evidence="5"/>
<evidence type="ECO:0000256" key="8">
    <source>
        <dbReference type="ARBA" id="ARBA00022801"/>
    </source>
</evidence>
<evidence type="ECO:0000256" key="13">
    <source>
        <dbReference type="SAM" id="SignalP"/>
    </source>
</evidence>
<accession>A0A0G4LQJ0</accession>
<feature type="region of interest" description="Disordered" evidence="12">
    <location>
        <begin position="216"/>
        <end position="235"/>
    </location>
</feature>
<proteinExistence type="inferred from homology"/>
<evidence type="ECO:0000256" key="4">
    <source>
        <dbReference type="ARBA" id="ARBA00005336"/>
    </source>
</evidence>